<gene>
    <name evidence="4" type="ORF">HN018_16050</name>
</gene>
<dbReference type="KEGG" id="lck:HN018_16050"/>
<organism evidence="4 5">
    <name type="scientific">Lichenicola cladoniae</name>
    <dbReference type="NCBI Taxonomy" id="1484109"/>
    <lineage>
        <taxon>Bacteria</taxon>
        <taxon>Pseudomonadati</taxon>
        <taxon>Pseudomonadota</taxon>
        <taxon>Alphaproteobacteria</taxon>
        <taxon>Acetobacterales</taxon>
        <taxon>Acetobacteraceae</taxon>
        <taxon>Lichenicola</taxon>
    </lineage>
</organism>
<dbReference type="PANTHER" id="PTHR30035">
    <property type="entry name" value="LIPOPROTEIN VACJ-RELATED"/>
    <property type="match status" value="1"/>
</dbReference>
<protein>
    <submittedName>
        <fullName evidence="4">VacJ family lipoprotein</fullName>
    </submittedName>
</protein>
<reference evidence="4 5" key="1">
    <citation type="journal article" date="2014" name="World J. Microbiol. Biotechnol.">
        <title>Biodiversity and physiological characteristics of Antarctic and Arctic lichens-associated bacteria.</title>
        <authorList>
            <person name="Lee Y.M."/>
            <person name="Kim E.H."/>
            <person name="Lee H.K."/>
            <person name="Hong S.G."/>
        </authorList>
    </citation>
    <scope>NUCLEOTIDE SEQUENCE [LARGE SCALE GENOMIC DNA]</scope>
    <source>
        <strain evidence="4 5">PAMC 26569</strain>
    </source>
</reference>
<evidence type="ECO:0000256" key="2">
    <source>
        <dbReference type="ARBA" id="ARBA00022729"/>
    </source>
</evidence>
<proteinExistence type="inferred from homology"/>
<evidence type="ECO:0000256" key="1">
    <source>
        <dbReference type="ARBA" id="ARBA00010634"/>
    </source>
</evidence>
<dbReference type="Proteomes" id="UP000500767">
    <property type="component" value="Chromosome"/>
</dbReference>
<sequence>MQPETRARRSRKVQAAIAASLSLLALGACATKPANPALLGEYNQSNDPLEPTNRFFYRVGDTLDAYTLRPVAQGYVWAVPLPVRTGIHNVLRNLNSPVVFFNDVFETKPRRAGDTFVRFVVNSTIGIGGVLDVAKGWGYPAHTADGGMTLANWGLPQGPYLFLPLLGPSSPRALTGFGIDIALSPFTYVPRGYGLLTFNWARYGVGVIDARSQVLDDLDQLKRNALDPYATIRSLYRQHRSAEIQAMRDDHRTTVPDWYSH</sequence>
<keyword evidence="2 3" id="KW-0732">Signal</keyword>
<name>A0A6M8HSV6_9PROT</name>
<dbReference type="InterPro" id="IPR007428">
    <property type="entry name" value="MlaA"/>
</dbReference>
<evidence type="ECO:0000313" key="4">
    <source>
        <dbReference type="EMBL" id="QKE91356.1"/>
    </source>
</evidence>
<dbReference type="PANTHER" id="PTHR30035:SF3">
    <property type="entry name" value="INTERMEMBRANE PHOSPHOLIPID TRANSPORT SYSTEM LIPOPROTEIN MLAA"/>
    <property type="match status" value="1"/>
</dbReference>
<feature type="signal peptide" evidence="3">
    <location>
        <begin position="1"/>
        <end position="30"/>
    </location>
</feature>
<dbReference type="GO" id="GO:0016020">
    <property type="term" value="C:membrane"/>
    <property type="evidence" value="ECO:0007669"/>
    <property type="project" value="InterPro"/>
</dbReference>
<dbReference type="EMBL" id="CP053708">
    <property type="protein sequence ID" value="QKE91356.1"/>
    <property type="molecule type" value="Genomic_DNA"/>
</dbReference>
<dbReference type="PRINTS" id="PR01805">
    <property type="entry name" value="VACJLIPOPROT"/>
</dbReference>
<keyword evidence="4" id="KW-0449">Lipoprotein</keyword>
<dbReference type="Pfam" id="PF04333">
    <property type="entry name" value="MlaA"/>
    <property type="match status" value="1"/>
</dbReference>
<dbReference type="AlphaFoldDB" id="A0A6M8HSV6"/>
<feature type="chain" id="PRO_5026743741" evidence="3">
    <location>
        <begin position="31"/>
        <end position="261"/>
    </location>
</feature>
<evidence type="ECO:0000256" key="3">
    <source>
        <dbReference type="SAM" id="SignalP"/>
    </source>
</evidence>
<dbReference type="RefSeq" id="WP_171833120.1">
    <property type="nucleotide sequence ID" value="NZ_CP053708.1"/>
</dbReference>
<dbReference type="PROSITE" id="PS51257">
    <property type="entry name" value="PROKAR_LIPOPROTEIN"/>
    <property type="match status" value="1"/>
</dbReference>
<keyword evidence="5" id="KW-1185">Reference proteome</keyword>
<accession>A0A6M8HSV6</accession>
<evidence type="ECO:0000313" key="5">
    <source>
        <dbReference type="Proteomes" id="UP000500767"/>
    </source>
</evidence>
<comment type="similarity">
    <text evidence="1">Belongs to the MlaA family.</text>
</comment>
<dbReference type="GO" id="GO:0120010">
    <property type="term" value="P:intermembrane phospholipid transfer"/>
    <property type="evidence" value="ECO:0007669"/>
    <property type="project" value="TreeGrafter"/>
</dbReference>